<gene>
    <name evidence="1" type="ordered locus">rrnAC1336</name>
</gene>
<evidence type="ECO:0000313" key="2">
    <source>
        <dbReference type="Proteomes" id="UP000001169"/>
    </source>
</evidence>
<name>Q5V2I4_HALMA</name>
<reference evidence="1 2" key="1">
    <citation type="journal article" date="2004" name="Genome Res.">
        <title>Genome sequence of Haloarcula marismortui: a halophilic archaeon from the Dead Sea.</title>
        <authorList>
            <person name="Baliga N.S."/>
            <person name="Bonneau R."/>
            <person name="Facciotti M.T."/>
            <person name="Pan M."/>
            <person name="Glusman G."/>
            <person name="Deutsch E.W."/>
            <person name="Shannon P."/>
            <person name="Chiu Y."/>
            <person name="Weng R.S."/>
            <person name="Gan R.R."/>
            <person name="Hung P."/>
            <person name="Date S.V."/>
            <person name="Marcotte E."/>
            <person name="Hood L."/>
            <person name="Ng W.V."/>
        </authorList>
    </citation>
    <scope>NUCLEOTIDE SEQUENCE [LARGE SCALE GENOMIC DNA]</scope>
    <source>
        <strain evidence="2">ATCC 43049 / DSM 3752 / JCM 8966 / VKM B-1809</strain>
    </source>
</reference>
<proteinExistence type="predicted"/>
<dbReference type="eggNOG" id="arCOG06264">
    <property type="taxonomic scope" value="Archaea"/>
</dbReference>
<dbReference type="HOGENOM" id="CLU_123157_0_0_2"/>
<dbReference type="EnsemblBacteria" id="AAV46268">
    <property type="protein sequence ID" value="AAV46268"/>
    <property type="gene ID" value="rrnAC1336"/>
</dbReference>
<organism evidence="1 2">
    <name type="scientific">Haloarcula marismortui (strain ATCC 43049 / DSM 3752 / JCM 8966 / VKM B-1809)</name>
    <name type="common">Halobacterium marismortui</name>
    <dbReference type="NCBI Taxonomy" id="272569"/>
    <lineage>
        <taxon>Archaea</taxon>
        <taxon>Methanobacteriati</taxon>
        <taxon>Methanobacteriota</taxon>
        <taxon>Stenosarchaea group</taxon>
        <taxon>Halobacteria</taxon>
        <taxon>Halobacteriales</taxon>
        <taxon>Haloarculaceae</taxon>
        <taxon>Haloarcula</taxon>
    </lineage>
</organism>
<keyword evidence="2" id="KW-1185">Reference proteome</keyword>
<accession>Q5V2I4</accession>
<evidence type="ECO:0000313" key="1">
    <source>
        <dbReference type="EMBL" id="AAV46268.1"/>
    </source>
</evidence>
<protein>
    <submittedName>
        <fullName evidence="1">Uncharacterized protein</fullName>
    </submittedName>
</protein>
<dbReference type="KEGG" id="hma:rrnAC1336"/>
<dbReference type="PATRIC" id="fig|272569.17.peg.2035"/>
<dbReference type="PaxDb" id="272569-rrnAC1336"/>
<dbReference type="Proteomes" id="UP000001169">
    <property type="component" value="Chromosome I"/>
</dbReference>
<dbReference type="AlphaFoldDB" id="Q5V2I4"/>
<dbReference type="EMBL" id="AY596297">
    <property type="protein sequence ID" value="AAV46268.1"/>
    <property type="molecule type" value="Genomic_DNA"/>
</dbReference>
<sequence length="141" mass="15621">MRPNHIVRGMRLELRICKHCYEGEHGNDQKTAVTQDMVACAEQVREYKDLIGLDALYITKVTEGDPGGAEALDVIVASIEGDQVALSDTQLVMEDGDGNMLVYPEPKDILQVLTRNLNQIQEQTRQDVDVELSPEGQALIA</sequence>